<dbReference type="InterPro" id="IPR000182">
    <property type="entry name" value="GNAT_dom"/>
</dbReference>
<evidence type="ECO:0000313" key="3">
    <source>
        <dbReference type="Proteomes" id="UP000239068"/>
    </source>
</evidence>
<dbReference type="Pfam" id="PF00583">
    <property type="entry name" value="Acetyltransf_1"/>
    <property type="match status" value="1"/>
</dbReference>
<dbReference type="GO" id="GO:0016747">
    <property type="term" value="F:acyltransferase activity, transferring groups other than amino-acyl groups"/>
    <property type="evidence" value="ECO:0007669"/>
    <property type="project" value="InterPro"/>
</dbReference>
<dbReference type="AlphaFoldDB" id="A0A2S7WYE0"/>
<organism evidence="2 3">
    <name type="scientific">Polaribacter glomeratus</name>
    <dbReference type="NCBI Taxonomy" id="102"/>
    <lineage>
        <taxon>Bacteria</taxon>
        <taxon>Pseudomonadati</taxon>
        <taxon>Bacteroidota</taxon>
        <taxon>Flavobacteriia</taxon>
        <taxon>Flavobacteriales</taxon>
        <taxon>Flavobacteriaceae</taxon>
    </lineage>
</organism>
<sequence>MHTIIKATITDALLLSEIGKAAFLVAHGHSAPKKDIENYVSKNFNEENFKKELSDVKNDYYLIYSDAKIAGYSKVILNSKNENVSSENITLLSRLYLLEAFYGLNLGKELFNFNVNLSKENNQKGIWLAVWVENQRAITFYEKRGFVKVGKYDFKISETHYNPNHIMYLAF</sequence>
<dbReference type="EMBL" id="MSCM01000001">
    <property type="protein sequence ID" value="PQJ82441.1"/>
    <property type="molecule type" value="Genomic_DNA"/>
</dbReference>
<reference evidence="2 3" key="1">
    <citation type="submission" date="2016-12" db="EMBL/GenBank/DDBJ databases">
        <title>Trade-off between light-utilization and light-protection in marine flavobacteria.</title>
        <authorList>
            <person name="Kumagai Y."/>
            <person name="Yoshizawa S."/>
            <person name="Kogure K."/>
            <person name="Iwasaki W."/>
        </authorList>
    </citation>
    <scope>NUCLEOTIDE SEQUENCE [LARGE SCALE GENOMIC DNA]</scope>
    <source>
        <strain evidence="2 3">ATCC 43844</strain>
    </source>
</reference>
<keyword evidence="2" id="KW-0808">Transferase</keyword>
<evidence type="ECO:0000313" key="2">
    <source>
        <dbReference type="EMBL" id="PQJ82441.1"/>
    </source>
</evidence>
<comment type="caution">
    <text evidence="2">The sequence shown here is derived from an EMBL/GenBank/DDBJ whole genome shotgun (WGS) entry which is preliminary data.</text>
</comment>
<keyword evidence="3" id="KW-1185">Reference proteome</keyword>
<name>A0A2S7WYE0_9FLAO</name>
<proteinExistence type="predicted"/>
<evidence type="ECO:0000259" key="1">
    <source>
        <dbReference type="PROSITE" id="PS51186"/>
    </source>
</evidence>
<dbReference type="PROSITE" id="PS51186">
    <property type="entry name" value="GNAT"/>
    <property type="match status" value="1"/>
</dbReference>
<dbReference type="Gene3D" id="3.40.630.30">
    <property type="match status" value="1"/>
</dbReference>
<protein>
    <submittedName>
        <fullName evidence="2">GNAT family N-acetyltransferase</fullName>
    </submittedName>
</protein>
<dbReference type="InterPro" id="IPR016181">
    <property type="entry name" value="Acyl_CoA_acyltransferase"/>
</dbReference>
<dbReference type="SUPFAM" id="SSF55729">
    <property type="entry name" value="Acyl-CoA N-acyltransferases (Nat)"/>
    <property type="match status" value="1"/>
</dbReference>
<gene>
    <name evidence="2" type="ORF">BTO16_07545</name>
</gene>
<accession>A0A2S7WYE0</accession>
<dbReference type="Proteomes" id="UP000239068">
    <property type="component" value="Unassembled WGS sequence"/>
</dbReference>
<dbReference type="RefSeq" id="WP_105021001.1">
    <property type="nucleotide sequence ID" value="NZ_MSCM01000001.1"/>
</dbReference>
<feature type="domain" description="N-acetyltransferase" evidence="1">
    <location>
        <begin position="2"/>
        <end position="168"/>
    </location>
</feature>
<dbReference type="OrthoDB" id="7205533at2"/>